<organism evidence="2 3">
    <name type="scientific">Phytophthora pseudosyringae</name>
    <dbReference type="NCBI Taxonomy" id="221518"/>
    <lineage>
        <taxon>Eukaryota</taxon>
        <taxon>Sar</taxon>
        <taxon>Stramenopiles</taxon>
        <taxon>Oomycota</taxon>
        <taxon>Peronosporomycetes</taxon>
        <taxon>Peronosporales</taxon>
        <taxon>Peronosporaceae</taxon>
        <taxon>Phytophthora</taxon>
    </lineage>
</organism>
<proteinExistence type="predicted"/>
<dbReference type="OrthoDB" id="106538at2759"/>
<gene>
    <name evidence="2" type="ORF">PHYPSEUDO_013151</name>
</gene>
<feature type="compositionally biased region" description="Low complexity" evidence="1">
    <location>
        <begin position="1"/>
        <end position="23"/>
    </location>
</feature>
<comment type="caution">
    <text evidence="2">The sequence shown here is derived from an EMBL/GenBank/DDBJ whole genome shotgun (WGS) entry which is preliminary data.</text>
</comment>
<dbReference type="Proteomes" id="UP000694044">
    <property type="component" value="Unassembled WGS sequence"/>
</dbReference>
<keyword evidence="3" id="KW-1185">Reference proteome</keyword>
<feature type="region of interest" description="Disordered" evidence="1">
    <location>
        <begin position="1"/>
        <end position="41"/>
    </location>
</feature>
<sequence>MLRLTTRTLTLRPSPRRSPQLSRRTQHFSSSPSPGPPSPTFYDELSQYVKRVVDRKDQLTRYQEHSVFPPSNWTVLNYFLYAQLQLPSKTELDAVEFLNGARFACDRVVRAMHAQELLDFAAGNGPRPEIADEVERMFDPMCFQRQFLPRARRLAVGVTRLELKELDFSGVYLSGVACERTTRANLKTEEKLRAAVKQAIVKKRKTNERPIGMAVPDLSAIKETMASIQTEQGDDSEILERLQLSALFRTTQTVEAVSAKTAERVAVKTDVKTTLRFESLVTEPDDVDWRIVSMNQFGRVVSRTKED</sequence>
<evidence type="ECO:0000313" key="2">
    <source>
        <dbReference type="EMBL" id="KAG7376550.1"/>
    </source>
</evidence>
<accession>A0A8T1V8D9</accession>
<reference evidence="2" key="1">
    <citation type="submission" date="2021-02" db="EMBL/GenBank/DDBJ databases">
        <authorList>
            <person name="Palmer J.M."/>
        </authorList>
    </citation>
    <scope>NUCLEOTIDE SEQUENCE</scope>
    <source>
        <strain evidence="2">SCRP734</strain>
    </source>
</reference>
<protein>
    <submittedName>
        <fullName evidence="2">Uncharacterized protein</fullName>
    </submittedName>
</protein>
<name>A0A8T1V8D9_9STRA</name>
<evidence type="ECO:0000256" key="1">
    <source>
        <dbReference type="SAM" id="MobiDB-lite"/>
    </source>
</evidence>
<dbReference type="EMBL" id="JAGDFM010000668">
    <property type="protein sequence ID" value="KAG7376550.1"/>
    <property type="molecule type" value="Genomic_DNA"/>
</dbReference>
<evidence type="ECO:0000313" key="3">
    <source>
        <dbReference type="Proteomes" id="UP000694044"/>
    </source>
</evidence>
<dbReference type="AlphaFoldDB" id="A0A8T1V8D9"/>